<dbReference type="Proteomes" id="UP000235786">
    <property type="component" value="Unassembled WGS sequence"/>
</dbReference>
<feature type="signal peptide" evidence="1">
    <location>
        <begin position="1"/>
        <end position="26"/>
    </location>
</feature>
<evidence type="ECO:0000313" key="2">
    <source>
        <dbReference type="EMBL" id="PMD32238.1"/>
    </source>
</evidence>
<feature type="chain" id="PRO_5014370053" evidence="1">
    <location>
        <begin position="27"/>
        <end position="110"/>
    </location>
</feature>
<evidence type="ECO:0000313" key="3">
    <source>
        <dbReference type="Proteomes" id="UP000235786"/>
    </source>
</evidence>
<name>A0A2J6R143_HYAVF</name>
<reference evidence="2 3" key="1">
    <citation type="submission" date="2016-04" db="EMBL/GenBank/DDBJ databases">
        <title>A degradative enzymes factory behind the ericoid mycorrhizal symbiosis.</title>
        <authorList>
            <consortium name="DOE Joint Genome Institute"/>
            <person name="Martino E."/>
            <person name="Morin E."/>
            <person name="Grelet G."/>
            <person name="Kuo A."/>
            <person name="Kohler A."/>
            <person name="Daghino S."/>
            <person name="Barry K."/>
            <person name="Choi C."/>
            <person name="Cichocki N."/>
            <person name="Clum A."/>
            <person name="Copeland A."/>
            <person name="Hainaut M."/>
            <person name="Haridas S."/>
            <person name="Labutti K."/>
            <person name="Lindquist E."/>
            <person name="Lipzen A."/>
            <person name="Khouja H.-R."/>
            <person name="Murat C."/>
            <person name="Ohm R."/>
            <person name="Olson A."/>
            <person name="Spatafora J."/>
            <person name="Veneault-Fourrey C."/>
            <person name="Henrissat B."/>
            <person name="Grigoriev I."/>
            <person name="Martin F."/>
            <person name="Perotto S."/>
        </authorList>
    </citation>
    <scope>NUCLEOTIDE SEQUENCE [LARGE SCALE GENOMIC DNA]</scope>
    <source>
        <strain evidence="2 3">F</strain>
    </source>
</reference>
<sequence length="110" mass="12118">MKRILVFGLVLFPSAFLVFSLKIASALNTIEYTPELIASKEFYNETTSFVNGGVANIVSDTSIDLAANAETQALRQYAVCIASPSPLHVLAEVCKYRHTKTFASSTRWLK</sequence>
<dbReference type="OrthoDB" id="5194099at2759"/>
<protein>
    <submittedName>
        <fullName evidence="2">Uncharacterized protein</fullName>
    </submittedName>
</protein>
<accession>A0A2J6R143</accession>
<keyword evidence="1" id="KW-0732">Signal</keyword>
<gene>
    <name evidence="2" type="ORF">L207DRAFT_518654</name>
</gene>
<evidence type="ECO:0000256" key="1">
    <source>
        <dbReference type="SAM" id="SignalP"/>
    </source>
</evidence>
<dbReference type="AlphaFoldDB" id="A0A2J6R143"/>
<dbReference type="EMBL" id="KZ613959">
    <property type="protein sequence ID" value="PMD32238.1"/>
    <property type="molecule type" value="Genomic_DNA"/>
</dbReference>
<proteinExistence type="predicted"/>
<keyword evidence="3" id="KW-1185">Reference proteome</keyword>
<organism evidence="2 3">
    <name type="scientific">Hyaloscypha variabilis (strain UAMH 11265 / GT02V1 / F)</name>
    <name type="common">Meliniomyces variabilis</name>
    <dbReference type="NCBI Taxonomy" id="1149755"/>
    <lineage>
        <taxon>Eukaryota</taxon>
        <taxon>Fungi</taxon>
        <taxon>Dikarya</taxon>
        <taxon>Ascomycota</taxon>
        <taxon>Pezizomycotina</taxon>
        <taxon>Leotiomycetes</taxon>
        <taxon>Helotiales</taxon>
        <taxon>Hyaloscyphaceae</taxon>
        <taxon>Hyaloscypha</taxon>
        <taxon>Hyaloscypha variabilis</taxon>
    </lineage>
</organism>